<dbReference type="VEuPathDB" id="VectorBase:AFUN021772"/>
<evidence type="ECO:0000259" key="6">
    <source>
        <dbReference type="PROSITE" id="PS50950"/>
    </source>
</evidence>
<evidence type="ECO:0000256" key="4">
    <source>
        <dbReference type="ARBA" id="ARBA00023125"/>
    </source>
</evidence>
<dbReference type="InterPro" id="IPR013087">
    <property type="entry name" value="Znf_C2H2_type"/>
</dbReference>
<dbReference type="InterPro" id="IPR006612">
    <property type="entry name" value="THAP_Znf"/>
</dbReference>
<reference evidence="7" key="1">
    <citation type="submission" date="2020-05" db="UniProtKB">
        <authorList>
            <consortium name="EnsemblMetazoa"/>
        </authorList>
    </citation>
    <scope>IDENTIFICATION</scope>
    <source>
        <strain evidence="7">FUMOZ</strain>
    </source>
</reference>
<evidence type="ECO:0000313" key="7">
    <source>
        <dbReference type="EnsemblMetazoa" id="AFUN021772-PA"/>
    </source>
</evidence>
<accession>A0A4Y0BPB8</accession>
<dbReference type="EnsemblMetazoa" id="AFUN021772-RA">
    <property type="protein sequence ID" value="AFUN021772-PA"/>
    <property type="gene ID" value="AFUN021772"/>
</dbReference>
<dbReference type="PROSITE" id="PS50950">
    <property type="entry name" value="ZF_THAP"/>
    <property type="match status" value="1"/>
</dbReference>
<dbReference type="Gene3D" id="3.30.160.60">
    <property type="entry name" value="Classic Zinc Finger"/>
    <property type="match status" value="1"/>
</dbReference>
<dbReference type="SMART" id="SM00980">
    <property type="entry name" value="THAP"/>
    <property type="match status" value="1"/>
</dbReference>
<name>A0A4Y0BPB8_ANOFN</name>
<dbReference type="Pfam" id="PF05485">
    <property type="entry name" value="THAP"/>
    <property type="match status" value="1"/>
</dbReference>
<keyword evidence="2 5" id="KW-0863">Zinc-finger</keyword>
<dbReference type="PANTHER" id="PTHR46927:SF3">
    <property type="entry name" value="THAP-TYPE DOMAIN-CONTAINING PROTEIN"/>
    <property type="match status" value="1"/>
</dbReference>
<dbReference type="GO" id="GO:0003677">
    <property type="term" value="F:DNA binding"/>
    <property type="evidence" value="ECO:0007669"/>
    <property type="project" value="UniProtKB-UniRule"/>
</dbReference>
<dbReference type="AlphaFoldDB" id="A0A4Y0BPB8"/>
<dbReference type="PROSITE" id="PS00028">
    <property type="entry name" value="ZINC_FINGER_C2H2_1"/>
    <property type="match status" value="1"/>
</dbReference>
<keyword evidence="4 5" id="KW-0238">DNA-binding</keyword>
<dbReference type="InterPro" id="IPR052224">
    <property type="entry name" value="THAP_domain_protein"/>
</dbReference>
<keyword evidence="3" id="KW-0862">Zinc</keyword>
<dbReference type="SUPFAM" id="SSF57716">
    <property type="entry name" value="Glucocorticoid receptor-like (DNA-binding domain)"/>
    <property type="match status" value="1"/>
</dbReference>
<keyword evidence="1" id="KW-0479">Metal-binding</keyword>
<organism evidence="7">
    <name type="scientific">Anopheles funestus</name>
    <name type="common">African malaria mosquito</name>
    <dbReference type="NCBI Taxonomy" id="62324"/>
    <lineage>
        <taxon>Eukaryota</taxon>
        <taxon>Metazoa</taxon>
        <taxon>Ecdysozoa</taxon>
        <taxon>Arthropoda</taxon>
        <taxon>Hexapoda</taxon>
        <taxon>Insecta</taxon>
        <taxon>Pterygota</taxon>
        <taxon>Neoptera</taxon>
        <taxon>Endopterygota</taxon>
        <taxon>Diptera</taxon>
        <taxon>Nematocera</taxon>
        <taxon>Culicoidea</taxon>
        <taxon>Culicidae</taxon>
        <taxon>Anophelinae</taxon>
        <taxon>Anopheles</taxon>
    </lineage>
</organism>
<dbReference type="PANTHER" id="PTHR46927">
    <property type="entry name" value="AGAP005574-PA"/>
    <property type="match status" value="1"/>
</dbReference>
<evidence type="ECO:0000256" key="2">
    <source>
        <dbReference type="ARBA" id="ARBA00022771"/>
    </source>
</evidence>
<protein>
    <submittedName>
        <fullName evidence="7">THAP-type domain-containing protein</fullName>
    </submittedName>
</protein>
<dbReference type="SMART" id="SM00355">
    <property type="entry name" value="ZnF_C2H2"/>
    <property type="match status" value="2"/>
</dbReference>
<evidence type="ECO:0000256" key="1">
    <source>
        <dbReference type="ARBA" id="ARBA00022723"/>
    </source>
</evidence>
<sequence>MPFSCCSASFCKNNRYNVSRRGLDITFHTFPPRHYPVTNQWVQFCKREENWIPHKHSVLCSAHFREDDFQMANSPVIKQGKRIRHLISMRSLPSSIVRRLLCRNEKSLIKCENNFWRSFTRKTMKMLTKQREMITRTARQRQTKRKRRVLWINVERAYFLQRYPNVCAFCLRIIHDPNVFVPVTHYHDALECTIEQKFDEITGDPMNQEDRSDVQHLLPDKVCIECVTMVVKFHQYQRQLECIKKFSTGIAHLLYGNEQPLENLYRDQGPYLVNILKRLDAAQGTRINQSLEQLLEEVTSYGNIKQSSTMSVQHATEDMSLVLCSNTESVLTDSDKLILRDTDEVMIDKEKNKSQQLYTCPYMDICSDWFSTHSAFQHHIRDDHKTFSCHVCGFKIAFYDLFKKHMESHSIARALLLSHNRQSASLDKDDENDPDVYASVQELNSHRPFASSTKIATPRDILRKSNESKPASQRVKSDEWDEDAADALYSTASTNNTSSKRIELLKIEFVREMQ</sequence>
<feature type="domain" description="THAP-type" evidence="6">
    <location>
        <begin position="1"/>
        <end position="96"/>
    </location>
</feature>
<proteinExistence type="predicted"/>
<evidence type="ECO:0000256" key="5">
    <source>
        <dbReference type="PROSITE-ProRule" id="PRU00309"/>
    </source>
</evidence>
<dbReference type="GO" id="GO:0008270">
    <property type="term" value="F:zinc ion binding"/>
    <property type="evidence" value="ECO:0007669"/>
    <property type="project" value="UniProtKB-KW"/>
</dbReference>
<dbReference type="VEuPathDB" id="VectorBase:AFUN2_005649"/>
<evidence type="ECO:0000256" key="3">
    <source>
        <dbReference type="ARBA" id="ARBA00022833"/>
    </source>
</evidence>